<dbReference type="InterPro" id="IPR017968">
    <property type="entry name" value="Acylphosphatase_CS"/>
</dbReference>
<dbReference type="EC" id="3.6.1.7" evidence="2 4"/>
<dbReference type="SUPFAM" id="SSF54975">
    <property type="entry name" value="Acylphosphatase/BLUF domain-like"/>
    <property type="match status" value="1"/>
</dbReference>
<evidence type="ECO:0000256" key="4">
    <source>
        <dbReference type="PROSITE-ProRule" id="PRU00520"/>
    </source>
</evidence>
<accession>A0ABY5LEI9</accession>
<gene>
    <name evidence="7" type="ORF">NMP03_03840</name>
</gene>
<protein>
    <recommendedName>
        <fullName evidence="2 4">acylphosphatase</fullName>
        <ecNumber evidence="2 4">3.6.1.7</ecNumber>
    </recommendedName>
</protein>
<keyword evidence="4" id="KW-0378">Hydrolase</keyword>
<sequence>MATQRVYVSGKVQGVGYRDYMVRKAREHGVVGWVRNTRDGRVEMLASGEDDALAAFVEASRGGPMLCRVDNVEAHPDSEKPAKGFTKRFTA</sequence>
<dbReference type="PRINTS" id="PR00112">
    <property type="entry name" value="ACYLPHPHTASE"/>
</dbReference>
<reference evidence="7" key="1">
    <citation type="submission" date="2022-07" db="EMBL/GenBank/DDBJ databases">
        <title>Sphingomonas sp. nov., a novel bacterium isolated from the north slope of the Mount Everest.</title>
        <authorList>
            <person name="Cui X."/>
            <person name="Liu Y."/>
        </authorList>
    </citation>
    <scope>NUCLEOTIDE SEQUENCE</scope>
    <source>
        <strain evidence="7">S5-59</strain>
    </source>
</reference>
<evidence type="ECO:0000259" key="6">
    <source>
        <dbReference type="PROSITE" id="PS51160"/>
    </source>
</evidence>
<dbReference type="Proteomes" id="UP001058533">
    <property type="component" value="Chromosome"/>
</dbReference>
<dbReference type="Pfam" id="PF00708">
    <property type="entry name" value="Acylphosphatase"/>
    <property type="match status" value="1"/>
</dbReference>
<evidence type="ECO:0000313" key="7">
    <source>
        <dbReference type="EMBL" id="UUL84164.1"/>
    </source>
</evidence>
<feature type="active site" evidence="4">
    <location>
        <position position="18"/>
    </location>
</feature>
<evidence type="ECO:0000256" key="5">
    <source>
        <dbReference type="RuleBase" id="RU004168"/>
    </source>
</evidence>
<evidence type="ECO:0000256" key="2">
    <source>
        <dbReference type="ARBA" id="ARBA00012150"/>
    </source>
</evidence>
<comment type="similarity">
    <text evidence="1 5">Belongs to the acylphosphatase family.</text>
</comment>
<dbReference type="InterPro" id="IPR001792">
    <property type="entry name" value="Acylphosphatase-like_dom"/>
</dbReference>
<organism evidence="7 8">
    <name type="scientific">Sphingomonas qomolangmaensis</name>
    <dbReference type="NCBI Taxonomy" id="2918765"/>
    <lineage>
        <taxon>Bacteria</taxon>
        <taxon>Pseudomonadati</taxon>
        <taxon>Pseudomonadota</taxon>
        <taxon>Alphaproteobacteria</taxon>
        <taxon>Sphingomonadales</taxon>
        <taxon>Sphingomonadaceae</taxon>
        <taxon>Sphingomonas</taxon>
    </lineage>
</organism>
<name>A0ABY5LEI9_9SPHN</name>
<feature type="domain" description="Acylphosphatase-like" evidence="6">
    <location>
        <begin position="3"/>
        <end position="91"/>
    </location>
</feature>
<keyword evidence="8" id="KW-1185">Reference proteome</keyword>
<dbReference type="Gene3D" id="3.30.70.100">
    <property type="match status" value="1"/>
</dbReference>
<feature type="active site" evidence="4">
    <location>
        <position position="36"/>
    </location>
</feature>
<evidence type="ECO:0000313" key="8">
    <source>
        <dbReference type="Proteomes" id="UP001058533"/>
    </source>
</evidence>
<dbReference type="InterPro" id="IPR020456">
    <property type="entry name" value="Acylphosphatase"/>
</dbReference>
<evidence type="ECO:0000256" key="3">
    <source>
        <dbReference type="ARBA" id="ARBA00047645"/>
    </source>
</evidence>
<dbReference type="InterPro" id="IPR036046">
    <property type="entry name" value="Acylphosphatase-like_dom_sf"/>
</dbReference>
<dbReference type="PROSITE" id="PS51160">
    <property type="entry name" value="ACYLPHOSPHATASE_3"/>
    <property type="match status" value="1"/>
</dbReference>
<dbReference type="PANTHER" id="PTHR47268:SF4">
    <property type="entry name" value="ACYLPHOSPHATASE"/>
    <property type="match status" value="1"/>
</dbReference>
<evidence type="ECO:0000256" key="1">
    <source>
        <dbReference type="ARBA" id="ARBA00005614"/>
    </source>
</evidence>
<proteinExistence type="inferred from homology"/>
<comment type="catalytic activity">
    <reaction evidence="3 4">
        <text>an acyl phosphate + H2O = a carboxylate + phosphate + H(+)</text>
        <dbReference type="Rhea" id="RHEA:14965"/>
        <dbReference type="ChEBI" id="CHEBI:15377"/>
        <dbReference type="ChEBI" id="CHEBI:15378"/>
        <dbReference type="ChEBI" id="CHEBI:29067"/>
        <dbReference type="ChEBI" id="CHEBI:43474"/>
        <dbReference type="ChEBI" id="CHEBI:59918"/>
        <dbReference type="EC" id="3.6.1.7"/>
    </reaction>
</comment>
<dbReference type="PROSITE" id="PS00151">
    <property type="entry name" value="ACYLPHOSPHATASE_2"/>
    <property type="match status" value="1"/>
</dbReference>
<dbReference type="EMBL" id="CP101740">
    <property type="protein sequence ID" value="UUL84164.1"/>
    <property type="molecule type" value="Genomic_DNA"/>
</dbReference>
<dbReference type="PANTHER" id="PTHR47268">
    <property type="entry name" value="ACYLPHOSPHATASE"/>
    <property type="match status" value="1"/>
</dbReference>